<dbReference type="PANTHER" id="PTHR32347">
    <property type="entry name" value="EFFLUX SYSTEM COMPONENT YKNX-RELATED"/>
    <property type="match status" value="1"/>
</dbReference>
<dbReference type="EMBL" id="QFFZ01000042">
    <property type="protein sequence ID" value="TEB09634.1"/>
    <property type="molecule type" value="Genomic_DNA"/>
</dbReference>
<dbReference type="SUPFAM" id="SSF111369">
    <property type="entry name" value="HlyD-like secretion proteins"/>
    <property type="match status" value="2"/>
</dbReference>
<reference evidence="6 7" key="1">
    <citation type="journal article" date="2018" name="Environ. Microbiol.">
        <title>Novel energy conservation strategies and behaviour of Pelotomaculum schinkii driving syntrophic propionate catabolism.</title>
        <authorList>
            <person name="Hidalgo-Ahumada C.A.P."/>
            <person name="Nobu M.K."/>
            <person name="Narihiro T."/>
            <person name="Tamaki H."/>
            <person name="Liu W.T."/>
            <person name="Kamagata Y."/>
            <person name="Stams A.J.M."/>
            <person name="Imachi H."/>
            <person name="Sousa D.Z."/>
        </authorList>
    </citation>
    <scope>NUCLEOTIDE SEQUENCE [LARGE SCALE GENOMIC DNA]</scope>
    <source>
        <strain evidence="6 7">MGP</strain>
    </source>
</reference>
<feature type="domain" description="YbhG-like alpha-helical hairpin" evidence="4">
    <location>
        <begin position="91"/>
        <end position="203"/>
    </location>
</feature>
<dbReference type="Gene3D" id="2.40.50.100">
    <property type="match status" value="2"/>
</dbReference>
<feature type="coiled-coil region" evidence="3">
    <location>
        <begin position="110"/>
        <end position="168"/>
    </location>
</feature>
<dbReference type="InterPro" id="IPR059052">
    <property type="entry name" value="HH_YbhG-like"/>
</dbReference>
<accession>A0A4Y7RKX2</accession>
<comment type="subcellular location">
    <subcellularLocation>
        <location evidence="1">Cell envelope</location>
    </subcellularLocation>
</comment>
<proteinExistence type="predicted"/>
<name>A0A4Y7RKX2_9FIRM</name>
<dbReference type="Pfam" id="PF25881">
    <property type="entry name" value="HH_YBHG"/>
    <property type="match status" value="1"/>
</dbReference>
<gene>
    <name evidence="6" type="primary">czcB</name>
    <name evidence="6" type="ORF">Pmgp_03003</name>
</gene>
<dbReference type="OrthoDB" id="9778236at2"/>
<dbReference type="Pfam" id="PF25954">
    <property type="entry name" value="Beta-barrel_RND_2"/>
    <property type="match status" value="1"/>
</dbReference>
<evidence type="ECO:0000256" key="3">
    <source>
        <dbReference type="SAM" id="Coils"/>
    </source>
</evidence>
<dbReference type="GO" id="GO:0030313">
    <property type="term" value="C:cell envelope"/>
    <property type="evidence" value="ECO:0007669"/>
    <property type="project" value="UniProtKB-SubCell"/>
</dbReference>
<dbReference type="RefSeq" id="WP_134214780.1">
    <property type="nucleotide sequence ID" value="NZ_QFFZ01000042.1"/>
</dbReference>
<evidence type="ECO:0000313" key="6">
    <source>
        <dbReference type="EMBL" id="TEB09634.1"/>
    </source>
</evidence>
<evidence type="ECO:0000313" key="7">
    <source>
        <dbReference type="Proteomes" id="UP000297597"/>
    </source>
</evidence>
<keyword evidence="2 3" id="KW-0175">Coiled coil</keyword>
<dbReference type="InterPro" id="IPR058792">
    <property type="entry name" value="Beta-barrel_RND_2"/>
</dbReference>
<evidence type="ECO:0000256" key="2">
    <source>
        <dbReference type="ARBA" id="ARBA00023054"/>
    </source>
</evidence>
<dbReference type="InterPro" id="IPR050465">
    <property type="entry name" value="UPF0194_transport"/>
</dbReference>
<dbReference type="PANTHER" id="PTHR32347:SF23">
    <property type="entry name" value="BLL5650 PROTEIN"/>
    <property type="match status" value="1"/>
</dbReference>
<keyword evidence="7" id="KW-1185">Reference proteome</keyword>
<dbReference type="AlphaFoldDB" id="A0A4Y7RKX2"/>
<feature type="domain" description="CusB-like beta-barrel" evidence="5">
    <location>
        <begin position="241"/>
        <end position="325"/>
    </location>
</feature>
<comment type="caution">
    <text evidence="6">The sequence shown here is derived from an EMBL/GenBank/DDBJ whole genome shotgun (WGS) entry which is preliminary data.</text>
</comment>
<evidence type="ECO:0000259" key="5">
    <source>
        <dbReference type="Pfam" id="PF25954"/>
    </source>
</evidence>
<evidence type="ECO:0000259" key="4">
    <source>
        <dbReference type="Pfam" id="PF25881"/>
    </source>
</evidence>
<dbReference type="Gene3D" id="2.40.30.170">
    <property type="match status" value="1"/>
</dbReference>
<organism evidence="6 7">
    <name type="scientific">Pelotomaculum propionicicum</name>
    <dbReference type="NCBI Taxonomy" id="258475"/>
    <lineage>
        <taxon>Bacteria</taxon>
        <taxon>Bacillati</taxon>
        <taxon>Bacillota</taxon>
        <taxon>Clostridia</taxon>
        <taxon>Eubacteriales</taxon>
        <taxon>Desulfotomaculaceae</taxon>
        <taxon>Pelotomaculum</taxon>
    </lineage>
</organism>
<evidence type="ECO:0000256" key="1">
    <source>
        <dbReference type="ARBA" id="ARBA00004196"/>
    </source>
</evidence>
<protein>
    <submittedName>
        <fullName evidence="6">Cobalt-zinc-cadmium resistance protein CzcB</fullName>
    </submittedName>
</protein>
<sequence length="327" mass="35689">MKKRNAVILLLAALGVAGYFGCNRYIGEKQTAGLQATGTIEATQVELRAKVAGTLQKLTLAPGDQVKGGQLVAEITRNDLLAQKERDSLAVVKAQAQLDDLTSGARVQEIKDAQIAVDTARLNNEKAAKDYDRAVKLYKEKIIADSEMEKAEITFKQSQNSLESAQTKLSLLLSGSRPDQIEAARVELERSSAVLKASEALLEDVKIICPIDGTVLTKNFENGEVVQAGASVATIANLNDMWIKVYIPTDDLPKIKLGQQVYFTVSGSSEEHRGTIEEIASKGEYTPKTIQTKKERTNIVYAVKIKVDNENNLLKPGMPADVVFDQR</sequence>
<dbReference type="Proteomes" id="UP000297597">
    <property type="component" value="Unassembled WGS sequence"/>
</dbReference>